<protein>
    <recommendedName>
        <fullName evidence="5">Extracellular membrane protein CFEM domain-containing protein</fullName>
    </recommendedName>
</protein>
<evidence type="ECO:0008006" key="5">
    <source>
        <dbReference type="Google" id="ProtNLM"/>
    </source>
</evidence>
<evidence type="ECO:0000256" key="2">
    <source>
        <dbReference type="SAM" id="SignalP"/>
    </source>
</evidence>
<sequence length="207" mass="20806">MVRITSLLALLGVLGAPLAAAAYNQTEQNENATCDTGPKTYVFYSEQNGCFFSSFNGSCANDAACMCDQQKYREAYFCCMGKKCASSVLPDSIVRQQADCNARNMPFTFDALAVCGITLTTTTTSSATASSGSSASSTASTASATTSAGSATGTSAASSTDASGSSTTASKTNTASSTSTPTGNSASSNTVMLNAVLGIFAASVVLS</sequence>
<dbReference type="Proteomes" id="UP000190744">
    <property type="component" value="Unassembled WGS sequence"/>
</dbReference>
<keyword evidence="2" id="KW-0732">Signal</keyword>
<feature type="signal peptide" evidence="2">
    <location>
        <begin position="1"/>
        <end position="21"/>
    </location>
</feature>
<proteinExistence type="predicted"/>
<feature type="region of interest" description="Disordered" evidence="1">
    <location>
        <begin position="146"/>
        <end position="187"/>
    </location>
</feature>
<organism evidence="3 4">
    <name type="scientific">Penicillium brasilianum</name>
    <dbReference type="NCBI Taxonomy" id="104259"/>
    <lineage>
        <taxon>Eukaryota</taxon>
        <taxon>Fungi</taxon>
        <taxon>Dikarya</taxon>
        <taxon>Ascomycota</taxon>
        <taxon>Pezizomycotina</taxon>
        <taxon>Eurotiomycetes</taxon>
        <taxon>Eurotiomycetidae</taxon>
        <taxon>Eurotiales</taxon>
        <taxon>Aspergillaceae</taxon>
        <taxon>Penicillium</taxon>
    </lineage>
</organism>
<dbReference type="EMBL" id="LJBN01000234">
    <property type="protein sequence ID" value="OOQ81918.1"/>
    <property type="molecule type" value="Genomic_DNA"/>
</dbReference>
<evidence type="ECO:0000313" key="4">
    <source>
        <dbReference type="Proteomes" id="UP000190744"/>
    </source>
</evidence>
<evidence type="ECO:0000313" key="3">
    <source>
        <dbReference type="EMBL" id="OOQ81918.1"/>
    </source>
</evidence>
<name>A0A1S9RA12_PENBI</name>
<feature type="chain" id="PRO_5012549274" description="Extracellular membrane protein CFEM domain-containing protein" evidence="2">
    <location>
        <begin position="22"/>
        <end position="207"/>
    </location>
</feature>
<comment type="caution">
    <text evidence="3">The sequence shown here is derived from an EMBL/GenBank/DDBJ whole genome shotgun (WGS) entry which is preliminary data.</text>
</comment>
<reference evidence="4" key="1">
    <citation type="submission" date="2015-09" db="EMBL/GenBank/DDBJ databases">
        <authorList>
            <person name="Fill T.P."/>
            <person name="Baretta J.F."/>
            <person name="de Almeida L.G."/>
            <person name="Rocha M."/>
            <person name="de Souza D.H."/>
            <person name="Malavazi I."/>
            <person name="Cerdeira L.T."/>
            <person name="Hong H."/>
            <person name="Samborskyy M."/>
            <person name="de Vasconcelos A.T."/>
            <person name="Leadlay P."/>
            <person name="Rodrigues-Filho E."/>
        </authorList>
    </citation>
    <scope>NUCLEOTIDE SEQUENCE [LARGE SCALE GENOMIC DNA]</scope>
    <source>
        <strain evidence="4">LaBioMMi 136</strain>
    </source>
</reference>
<gene>
    <name evidence="3" type="ORF">PEBR_41175</name>
</gene>
<evidence type="ECO:0000256" key="1">
    <source>
        <dbReference type="SAM" id="MobiDB-lite"/>
    </source>
</evidence>
<dbReference type="AlphaFoldDB" id="A0A1S9RA12"/>
<accession>A0A1S9RA12</accession>